<reference evidence="9 10" key="1">
    <citation type="submission" date="2018-12" db="EMBL/GenBank/DDBJ databases">
        <authorList>
            <person name="Chong R.A."/>
        </authorList>
    </citation>
    <scope>NUCLEOTIDE SEQUENCE [LARGE SCALE GENOMIC DNA]</scope>
    <source>
        <strain evidence="9 10">Mga</strain>
    </source>
</reference>
<keyword evidence="2" id="KW-0808">Transferase</keyword>
<comment type="catalytic activity">
    <reaction evidence="7">
        <text>CMP + ATP = CDP + ADP</text>
        <dbReference type="Rhea" id="RHEA:11600"/>
        <dbReference type="ChEBI" id="CHEBI:30616"/>
        <dbReference type="ChEBI" id="CHEBI:58069"/>
        <dbReference type="ChEBI" id="CHEBI:60377"/>
        <dbReference type="ChEBI" id="CHEBI:456216"/>
        <dbReference type="EC" id="2.7.4.25"/>
    </reaction>
</comment>
<evidence type="ECO:0000256" key="2">
    <source>
        <dbReference type="ARBA" id="ARBA00022679"/>
    </source>
</evidence>
<evidence type="ECO:0000313" key="10">
    <source>
        <dbReference type="Proteomes" id="UP000298716"/>
    </source>
</evidence>
<evidence type="ECO:0000256" key="5">
    <source>
        <dbReference type="ARBA" id="ARBA00022840"/>
    </source>
</evidence>
<protein>
    <recommendedName>
        <fullName evidence="1">(d)CMP kinase</fullName>
        <ecNumber evidence="1">2.7.4.25</ecNumber>
    </recommendedName>
</protein>
<evidence type="ECO:0000256" key="4">
    <source>
        <dbReference type="ARBA" id="ARBA00022777"/>
    </source>
</evidence>
<accession>A0A4D6Y1F2</accession>
<evidence type="ECO:0000256" key="6">
    <source>
        <dbReference type="ARBA" id="ARBA00047615"/>
    </source>
</evidence>
<evidence type="ECO:0000259" key="8">
    <source>
        <dbReference type="Pfam" id="PF02224"/>
    </source>
</evidence>
<keyword evidence="4 9" id="KW-0418">Kinase</keyword>
<evidence type="ECO:0000256" key="1">
    <source>
        <dbReference type="ARBA" id="ARBA00012906"/>
    </source>
</evidence>
<gene>
    <name evidence="9" type="ORF">D9V72_01575</name>
</gene>
<organism evidence="9 10">
    <name type="scientific">Buchnera aphidicola</name>
    <name type="common">Macrosiphum gaurae</name>
    <dbReference type="NCBI Taxonomy" id="2315801"/>
    <lineage>
        <taxon>Bacteria</taxon>
        <taxon>Pseudomonadati</taxon>
        <taxon>Pseudomonadota</taxon>
        <taxon>Gammaproteobacteria</taxon>
        <taxon>Enterobacterales</taxon>
        <taxon>Erwiniaceae</taxon>
        <taxon>Buchnera</taxon>
    </lineage>
</organism>
<dbReference type="Pfam" id="PF02224">
    <property type="entry name" value="Cytidylate_kin"/>
    <property type="match status" value="1"/>
</dbReference>
<evidence type="ECO:0000256" key="7">
    <source>
        <dbReference type="ARBA" id="ARBA00048478"/>
    </source>
</evidence>
<dbReference type="Gene3D" id="3.40.50.300">
    <property type="entry name" value="P-loop containing nucleotide triphosphate hydrolases"/>
    <property type="match status" value="1"/>
</dbReference>
<evidence type="ECO:0000256" key="3">
    <source>
        <dbReference type="ARBA" id="ARBA00022741"/>
    </source>
</evidence>
<dbReference type="GO" id="GO:0006139">
    <property type="term" value="P:nucleobase-containing compound metabolic process"/>
    <property type="evidence" value="ECO:0007669"/>
    <property type="project" value="InterPro"/>
</dbReference>
<dbReference type="AlphaFoldDB" id="A0A4D6Y1F2"/>
<keyword evidence="5" id="KW-0067">ATP-binding</keyword>
<dbReference type="GO" id="GO:0036431">
    <property type="term" value="F:dCMP kinase activity"/>
    <property type="evidence" value="ECO:0007669"/>
    <property type="project" value="InterPro"/>
</dbReference>
<sequence>MINKIPVITIDGPSGVGKSTISKKIAYNLNWSLLESGKIYRLVAFLVLNKNITIVEKNIVRFLKNLDFSLIKKKLSIFFINQKILR</sequence>
<dbReference type="OrthoDB" id="9807434at2"/>
<keyword evidence="3" id="KW-0547">Nucleotide-binding</keyword>
<dbReference type="EMBL" id="CP034867">
    <property type="protein sequence ID" value="QCI22757.1"/>
    <property type="molecule type" value="Genomic_DNA"/>
</dbReference>
<evidence type="ECO:0000313" key="9">
    <source>
        <dbReference type="EMBL" id="QCI22757.1"/>
    </source>
</evidence>
<dbReference type="RefSeq" id="WP_158354900.1">
    <property type="nucleotide sequence ID" value="NZ_CP034867.1"/>
</dbReference>
<reference evidence="9 10" key="2">
    <citation type="submission" date="2019-05" db="EMBL/GenBank/DDBJ databases">
        <title>Genome evolution of the obligate endosymbiont Buchnera aphidicola.</title>
        <authorList>
            <person name="Moran N.A."/>
        </authorList>
    </citation>
    <scope>NUCLEOTIDE SEQUENCE [LARGE SCALE GENOMIC DNA]</scope>
    <source>
        <strain evidence="9 10">Mga</strain>
    </source>
</reference>
<dbReference type="GO" id="GO:0005524">
    <property type="term" value="F:ATP binding"/>
    <property type="evidence" value="ECO:0007669"/>
    <property type="project" value="UniProtKB-KW"/>
</dbReference>
<name>A0A4D6Y1F2_9GAMM</name>
<dbReference type="SUPFAM" id="SSF52540">
    <property type="entry name" value="P-loop containing nucleoside triphosphate hydrolases"/>
    <property type="match status" value="1"/>
</dbReference>
<dbReference type="Proteomes" id="UP000298716">
    <property type="component" value="Chromosome"/>
</dbReference>
<comment type="catalytic activity">
    <reaction evidence="6">
        <text>dCMP + ATP = dCDP + ADP</text>
        <dbReference type="Rhea" id="RHEA:25094"/>
        <dbReference type="ChEBI" id="CHEBI:30616"/>
        <dbReference type="ChEBI" id="CHEBI:57566"/>
        <dbReference type="ChEBI" id="CHEBI:58593"/>
        <dbReference type="ChEBI" id="CHEBI:456216"/>
        <dbReference type="EC" id="2.7.4.25"/>
    </reaction>
</comment>
<dbReference type="InterPro" id="IPR027417">
    <property type="entry name" value="P-loop_NTPase"/>
</dbReference>
<dbReference type="EC" id="2.7.4.25" evidence="1"/>
<proteinExistence type="predicted"/>
<feature type="domain" description="Cytidylate kinase" evidence="8">
    <location>
        <begin position="8"/>
        <end position="76"/>
    </location>
</feature>
<dbReference type="InterPro" id="IPR011994">
    <property type="entry name" value="Cytidylate_kinase_dom"/>
</dbReference>